<dbReference type="SUPFAM" id="SSF57501">
    <property type="entry name" value="Cystine-knot cytokines"/>
    <property type="match status" value="1"/>
</dbReference>
<evidence type="ECO:0000256" key="2">
    <source>
        <dbReference type="ARBA" id="ARBA00006656"/>
    </source>
</evidence>
<reference evidence="12" key="1">
    <citation type="submission" date="2011-12" db="EMBL/GenBank/DDBJ databases">
        <title>The Draft Genome of Lepisosteus oculatus.</title>
        <authorList>
            <consortium name="The Broad Institute Genome Assembly &amp; Analysis Group"/>
            <consortium name="Computational R&amp;D Group"/>
            <consortium name="and Sequencing Platform"/>
            <person name="Di Palma F."/>
            <person name="Alfoldi J."/>
            <person name="Johnson J."/>
            <person name="Berlin A."/>
            <person name="Gnerre S."/>
            <person name="Jaffe D."/>
            <person name="MacCallum I."/>
            <person name="Young S."/>
            <person name="Walker B.J."/>
            <person name="Lander E.S."/>
            <person name="Lindblad-Toh K."/>
        </authorList>
    </citation>
    <scope>NUCLEOTIDE SEQUENCE [LARGE SCALE GENOMIC DNA]</scope>
</reference>
<dbReference type="PANTHER" id="PTHR11848">
    <property type="entry name" value="TGF-BETA FAMILY"/>
    <property type="match status" value="1"/>
</dbReference>
<dbReference type="InterPro" id="IPR001839">
    <property type="entry name" value="TGF-b_C"/>
</dbReference>
<feature type="signal peptide" evidence="9">
    <location>
        <begin position="1"/>
        <end position="20"/>
    </location>
</feature>
<dbReference type="PROSITE" id="PS51362">
    <property type="entry name" value="TGF_BETA_2"/>
    <property type="match status" value="1"/>
</dbReference>
<dbReference type="CDD" id="cd13764">
    <property type="entry name" value="TGF_beta_GDF1_3_like"/>
    <property type="match status" value="1"/>
</dbReference>
<dbReference type="FunFam" id="2.60.120.970:FF:000020">
    <property type="entry name" value="growth/differentiation factor 3"/>
    <property type="match status" value="1"/>
</dbReference>
<dbReference type="GO" id="GO:0048382">
    <property type="term" value="P:mesendoderm development"/>
    <property type="evidence" value="ECO:0007669"/>
    <property type="project" value="Ensembl"/>
</dbReference>
<dbReference type="GO" id="GO:0038092">
    <property type="term" value="P:nodal signaling pathway"/>
    <property type="evidence" value="ECO:0007669"/>
    <property type="project" value="Ensembl"/>
</dbReference>
<evidence type="ECO:0000256" key="9">
    <source>
        <dbReference type="SAM" id="SignalP"/>
    </source>
</evidence>
<dbReference type="GO" id="GO:0001947">
    <property type="term" value="P:heart looping"/>
    <property type="evidence" value="ECO:0007669"/>
    <property type="project" value="Ensembl"/>
</dbReference>
<feature type="domain" description="TGF-beta family profile" evidence="10">
    <location>
        <begin position="246"/>
        <end position="363"/>
    </location>
</feature>
<dbReference type="GO" id="GO:0009798">
    <property type="term" value="P:axis specification"/>
    <property type="evidence" value="ECO:0007669"/>
    <property type="project" value="Ensembl"/>
</dbReference>
<dbReference type="EMBL" id="AHAT01009032">
    <property type="status" value="NOT_ANNOTATED_CDS"/>
    <property type="molecule type" value="Genomic_DNA"/>
</dbReference>
<dbReference type="eggNOG" id="KOG3900">
    <property type="taxonomic scope" value="Eukaryota"/>
</dbReference>
<name>W5NI50_LEPOC</name>
<organism evidence="11 12">
    <name type="scientific">Lepisosteus oculatus</name>
    <name type="common">Spotted gar</name>
    <dbReference type="NCBI Taxonomy" id="7918"/>
    <lineage>
        <taxon>Eukaryota</taxon>
        <taxon>Metazoa</taxon>
        <taxon>Chordata</taxon>
        <taxon>Craniata</taxon>
        <taxon>Vertebrata</taxon>
        <taxon>Euteleostomi</taxon>
        <taxon>Actinopterygii</taxon>
        <taxon>Neopterygii</taxon>
        <taxon>Holostei</taxon>
        <taxon>Semionotiformes</taxon>
        <taxon>Lepisosteidae</taxon>
        <taxon>Lepisosteus</taxon>
    </lineage>
</organism>
<evidence type="ECO:0000313" key="11">
    <source>
        <dbReference type="Ensembl" id="ENSLOCP00000020309.1"/>
    </source>
</evidence>
<dbReference type="SMART" id="SM00204">
    <property type="entry name" value="TGFB"/>
    <property type="match status" value="1"/>
</dbReference>
<reference evidence="11" key="3">
    <citation type="submission" date="2025-09" db="UniProtKB">
        <authorList>
            <consortium name="Ensembl"/>
        </authorList>
    </citation>
    <scope>IDENTIFICATION</scope>
</reference>
<dbReference type="GO" id="GO:0032991">
    <property type="term" value="C:protein-containing complex"/>
    <property type="evidence" value="ECO:0007669"/>
    <property type="project" value="Ensembl"/>
</dbReference>
<comment type="similarity">
    <text evidence="2 8">Belongs to the TGF-beta family.</text>
</comment>
<dbReference type="GO" id="GO:1904086">
    <property type="term" value="P:regulation of epiboly involved in gastrulation with mouth forming second"/>
    <property type="evidence" value="ECO:0007669"/>
    <property type="project" value="Ensembl"/>
</dbReference>
<keyword evidence="12" id="KW-1185">Reference proteome</keyword>
<dbReference type="HOGENOM" id="CLU_020515_4_0_1"/>
<dbReference type="GO" id="GO:0005615">
    <property type="term" value="C:extracellular space"/>
    <property type="evidence" value="ECO:0000318"/>
    <property type="project" value="GO_Central"/>
</dbReference>
<dbReference type="AlphaFoldDB" id="W5NI50"/>
<dbReference type="InParanoid" id="W5NI50"/>
<evidence type="ECO:0000256" key="4">
    <source>
        <dbReference type="ARBA" id="ARBA00022729"/>
    </source>
</evidence>
<evidence type="ECO:0000256" key="1">
    <source>
        <dbReference type="ARBA" id="ARBA00004613"/>
    </source>
</evidence>
<dbReference type="InterPro" id="IPR029034">
    <property type="entry name" value="Cystine-knot_cytokine"/>
</dbReference>
<dbReference type="Gene3D" id="2.60.120.970">
    <property type="match status" value="1"/>
</dbReference>
<evidence type="ECO:0000256" key="6">
    <source>
        <dbReference type="ARBA" id="ARBA00023157"/>
    </source>
</evidence>
<evidence type="ECO:0000256" key="7">
    <source>
        <dbReference type="ARBA" id="ARBA00023180"/>
    </source>
</evidence>
<dbReference type="OMA" id="DWRTHSR"/>
<dbReference type="Bgee" id="ENSLOCG00000016443">
    <property type="expression patterns" value="Expressed in ovary and 2 other cell types or tissues"/>
</dbReference>
<dbReference type="InterPro" id="IPR017948">
    <property type="entry name" value="TGFb_CS"/>
</dbReference>
<dbReference type="Gene3D" id="2.10.90.10">
    <property type="entry name" value="Cystine-knot cytokines"/>
    <property type="match status" value="1"/>
</dbReference>
<dbReference type="GO" id="GO:0008083">
    <property type="term" value="F:growth factor activity"/>
    <property type="evidence" value="ECO:0007669"/>
    <property type="project" value="UniProtKB-KW"/>
</dbReference>
<keyword evidence="4 9" id="KW-0732">Signal</keyword>
<proteinExistence type="inferred from homology"/>
<dbReference type="GO" id="GO:0030509">
    <property type="term" value="P:BMP signaling pathway"/>
    <property type="evidence" value="ECO:0000318"/>
    <property type="project" value="GO_Central"/>
</dbReference>
<dbReference type="GO" id="GO:0001706">
    <property type="term" value="P:endoderm formation"/>
    <property type="evidence" value="ECO:0007669"/>
    <property type="project" value="Ensembl"/>
</dbReference>
<dbReference type="Pfam" id="PF00019">
    <property type="entry name" value="TGF_beta"/>
    <property type="match status" value="1"/>
</dbReference>
<evidence type="ECO:0000256" key="5">
    <source>
        <dbReference type="ARBA" id="ARBA00023030"/>
    </source>
</evidence>
<dbReference type="Pfam" id="PF00688">
    <property type="entry name" value="TGFb_propeptide"/>
    <property type="match status" value="1"/>
</dbReference>
<sequence length="363" mass="41351">MYVVILKAIVLTFFLGFCYGGKSEDLRKQEKWFLNSLGLSSRPKPSDNLAVPSLLWKMFKTKTSSKPSLEAENDSCRISEFDVRGNIVRFIQDQGRVISGSSRQCSTCVEKHIYFNVSVLEEVEKLTLAQLEIKFNQNLRRFSINPPIFIISLYKVQKTALKGMSRKSNRKLLLSQTFQLVPGSITLDLTAVAEAWRKPDKNYGLVLAIHPSDPRNDIGHNFIGTLPQFYTSLIVVSLNPHQCRSRIKRSAYYLPVTPSNICKPRRLYIDFKDVGWQDWIIAPQGYMANYCHGECPFPLSESLNGTNHAILQTLLHSFDPNGTPQPCCVPIKLSPISMLYYDNNDNVVLRHYEDMIVDECGCR</sequence>
<keyword evidence="5 8" id="KW-0339">Growth factor</keyword>
<dbReference type="PANTHER" id="PTHR11848:SF300">
    <property type="entry name" value="CVG1 PROTEIN"/>
    <property type="match status" value="1"/>
</dbReference>
<keyword evidence="6" id="KW-1015">Disulfide bond</keyword>
<dbReference type="Proteomes" id="UP000018468">
    <property type="component" value="Linkage group LG1"/>
</dbReference>
<dbReference type="PROSITE" id="PS00250">
    <property type="entry name" value="TGF_BETA_1"/>
    <property type="match status" value="1"/>
</dbReference>
<reference evidence="11" key="2">
    <citation type="submission" date="2025-08" db="UniProtKB">
        <authorList>
            <consortium name="Ensembl"/>
        </authorList>
    </citation>
    <scope>IDENTIFICATION</scope>
</reference>
<protein>
    <submittedName>
        <fullName evidence="11">Growth differentiation factor 3</fullName>
    </submittedName>
</protein>
<evidence type="ECO:0000256" key="3">
    <source>
        <dbReference type="ARBA" id="ARBA00022525"/>
    </source>
</evidence>
<keyword evidence="3" id="KW-0964">Secreted</keyword>
<keyword evidence="7" id="KW-0325">Glycoprotein</keyword>
<dbReference type="FunCoup" id="W5NI50">
    <property type="interactions" value="919"/>
</dbReference>
<dbReference type="GO" id="GO:0001707">
    <property type="term" value="P:mesoderm formation"/>
    <property type="evidence" value="ECO:0007669"/>
    <property type="project" value="Ensembl"/>
</dbReference>
<dbReference type="InterPro" id="IPR001111">
    <property type="entry name" value="TGF-b_propeptide"/>
</dbReference>
<evidence type="ECO:0000313" key="12">
    <source>
        <dbReference type="Proteomes" id="UP000018468"/>
    </source>
</evidence>
<dbReference type="GO" id="GO:0048666">
    <property type="term" value="P:neuron development"/>
    <property type="evidence" value="ECO:0007669"/>
    <property type="project" value="Ensembl"/>
</dbReference>
<dbReference type="GO" id="GO:0060027">
    <property type="term" value="P:convergent extension involved in gastrulation"/>
    <property type="evidence" value="ECO:0007669"/>
    <property type="project" value="Ensembl"/>
</dbReference>
<evidence type="ECO:0000256" key="8">
    <source>
        <dbReference type="RuleBase" id="RU000354"/>
    </source>
</evidence>
<evidence type="ECO:0000259" key="10">
    <source>
        <dbReference type="PROSITE" id="PS51362"/>
    </source>
</evidence>
<dbReference type="GeneTree" id="ENSGT00940000164416"/>
<dbReference type="FunFam" id="2.10.90.10:FF:000001">
    <property type="entry name" value="Bone morphogenetic protein 4"/>
    <property type="match status" value="1"/>
</dbReference>
<feature type="chain" id="PRO_5004867810" evidence="9">
    <location>
        <begin position="21"/>
        <end position="363"/>
    </location>
</feature>
<dbReference type="InterPro" id="IPR015615">
    <property type="entry name" value="TGF-beta-rel"/>
</dbReference>
<dbReference type="STRING" id="7918.ENSLOCP00000020309"/>
<dbReference type="Ensembl" id="ENSLOCT00000020343.1">
    <property type="protein sequence ID" value="ENSLOCP00000020309.1"/>
    <property type="gene ID" value="ENSLOCG00000016443.1"/>
</dbReference>
<dbReference type="GO" id="GO:0005125">
    <property type="term" value="F:cytokine activity"/>
    <property type="evidence" value="ECO:0000318"/>
    <property type="project" value="GO_Central"/>
</dbReference>
<accession>W5NI50</accession>
<comment type="subcellular location">
    <subcellularLocation>
        <location evidence="1">Secreted</location>
    </subcellularLocation>
</comment>
<dbReference type="GO" id="GO:1900107">
    <property type="term" value="P:regulation of nodal signaling pathway"/>
    <property type="evidence" value="ECO:0007669"/>
    <property type="project" value="Ensembl"/>
</dbReference>